<dbReference type="KEGG" id="amar:AMRN_2249"/>
<dbReference type="Proteomes" id="UP000264693">
    <property type="component" value="Chromosome"/>
</dbReference>
<keyword evidence="3" id="KW-1185">Reference proteome</keyword>
<keyword evidence="1" id="KW-0969">Cilium</keyword>
<protein>
    <submittedName>
        <fullName evidence="1">Putative flagellar P ring chaperone FlgA</fullName>
    </submittedName>
</protein>
<dbReference type="EMBL" id="CP032101">
    <property type="protein sequence ID" value="AXX87961.1"/>
    <property type="molecule type" value="Genomic_DNA"/>
</dbReference>
<proteinExistence type="predicted"/>
<reference evidence="3" key="1">
    <citation type="submission" date="2017-09" db="EMBL/GenBank/DDBJ databases">
        <title>Arcobacter canalis sp. nov., a new species isolated from a water canal contaminated with urban sewage.</title>
        <authorList>
            <person name="Perez-Cataluna A."/>
            <person name="Salas-Masso N."/>
            <person name="Figueras M.J."/>
        </authorList>
    </citation>
    <scope>NUCLEOTIDE SEQUENCE [LARGE SCALE GENOMIC DNA]</scope>
    <source>
        <strain evidence="3">CECT 7727</strain>
    </source>
</reference>
<evidence type="ECO:0000313" key="1">
    <source>
        <dbReference type="EMBL" id="AXX87961.1"/>
    </source>
</evidence>
<evidence type="ECO:0000313" key="2">
    <source>
        <dbReference type="EMBL" id="PHO16014.1"/>
    </source>
</evidence>
<dbReference type="AlphaFoldDB" id="A0A347TMY3"/>
<keyword evidence="1" id="KW-0966">Cell projection</keyword>
<organism evidence="1 4">
    <name type="scientific">Malaciobacter marinus</name>
    <dbReference type="NCBI Taxonomy" id="505249"/>
    <lineage>
        <taxon>Bacteria</taxon>
        <taxon>Pseudomonadati</taxon>
        <taxon>Campylobacterota</taxon>
        <taxon>Epsilonproteobacteria</taxon>
        <taxon>Campylobacterales</taxon>
        <taxon>Arcobacteraceae</taxon>
        <taxon>Malaciobacter</taxon>
    </lineage>
</organism>
<sequence>MLRLSFLLIFLFVSANAIDVLVAKKPIHYKSIIDTRDLMLRKVDSVEKYCKPLKLADLNNKKYEALHYIRKNSVICTKDVKPYKKEAIVFKFGALEIEKRGEIIFQNDEYIRIKRSDGKIEKIYKDGRVE</sequence>
<evidence type="ECO:0000313" key="3">
    <source>
        <dbReference type="Proteomes" id="UP000224740"/>
    </source>
</evidence>
<evidence type="ECO:0000313" key="4">
    <source>
        <dbReference type="Proteomes" id="UP000264693"/>
    </source>
</evidence>
<accession>A0A347TMY3</accession>
<reference evidence="1 4" key="3">
    <citation type="submission" date="2018-08" db="EMBL/GenBank/DDBJ databases">
        <title>Complete genome of the Arcobacter marinus type strain JCM 15502.</title>
        <authorList>
            <person name="Miller W.G."/>
            <person name="Yee E."/>
            <person name="Huynh S."/>
            <person name="Parker C.T."/>
        </authorList>
    </citation>
    <scope>NUCLEOTIDE SEQUENCE [LARGE SCALE GENOMIC DNA]</scope>
    <source>
        <strain evidence="1 4">JCM 15502</strain>
    </source>
</reference>
<dbReference type="RefSeq" id="WP_099310403.1">
    <property type="nucleotide sequence ID" value="NZ_CP032101.1"/>
</dbReference>
<dbReference type="EMBL" id="NXAO01000015">
    <property type="protein sequence ID" value="PHO16014.1"/>
    <property type="molecule type" value="Genomic_DNA"/>
</dbReference>
<name>A0A347TMY3_9BACT</name>
<keyword evidence="1" id="KW-0282">Flagellum</keyword>
<gene>
    <name evidence="1" type="ORF">AMRN_2249</name>
    <name evidence="2" type="ORF">CPH92_03520</name>
</gene>
<dbReference type="Proteomes" id="UP000224740">
    <property type="component" value="Unassembled WGS sequence"/>
</dbReference>
<reference evidence="2" key="2">
    <citation type="submission" date="2017-09" db="EMBL/GenBank/DDBJ databases">
        <authorList>
            <person name="Perez-Cataluna A."/>
            <person name="Figueras M.J."/>
            <person name="Salas-Masso N."/>
        </authorList>
    </citation>
    <scope>NUCLEOTIDE SEQUENCE</scope>
    <source>
        <strain evidence="2">CECT 7727</strain>
    </source>
</reference>